<keyword evidence="2" id="KW-1185">Reference proteome</keyword>
<reference evidence="1 2" key="1">
    <citation type="submission" date="2017-08" db="EMBL/GenBank/DDBJ databases">
        <title>Mesorhizobium wenxinae sp. nov., a novel rhizobial species isolated from root nodules of chickpea (Cicer arietinum L.).</title>
        <authorList>
            <person name="Zhang J."/>
        </authorList>
    </citation>
    <scope>NUCLEOTIDE SEQUENCE [LARGE SCALE GENOMIC DNA]</scope>
    <source>
        <strain evidence="2">WYCCWR 10019</strain>
    </source>
</reference>
<organism evidence="1 2">
    <name type="scientific">Mesorhizobium wenxiniae</name>
    <dbReference type="NCBI Taxonomy" id="2014805"/>
    <lineage>
        <taxon>Bacteria</taxon>
        <taxon>Pseudomonadati</taxon>
        <taxon>Pseudomonadota</taxon>
        <taxon>Alphaproteobacteria</taxon>
        <taxon>Hyphomicrobiales</taxon>
        <taxon>Phyllobacteriaceae</taxon>
        <taxon>Mesorhizobium</taxon>
    </lineage>
</organism>
<proteinExistence type="predicted"/>
<dbReference type="EMBL" id="NPKH01000020">
    <property type="protein sequence ID" value="PAP95237.1"/>
    <property type="molecule type" value="Genomic_DNA"/>
</dbReference>
<sequence>MLQTATVDFQGFPATIGRSTRHERDMVRGNLSMEFKECSVPFAGKDDIQDRFERLFIANGSPEEMALFCRTSEDRMSVVYLLTPAASELYGQIPANWKQSHNLFDHKWTFLVGHEKTRIRYAGLQ</sequence>
<dbReference type="AlphaFoldDB" id="A0A271KJE3"/>
<accession>A0A271KJE3</accession>
<comment type="caution">
    <text evidence="1">The sequence shown here is derived from an EMBL/GenBank/DDBJ whole genome shotgun (WGS) entry which is preliminary data.</text>
</comment>
<evidence type="ECO:0000313" key="1">
    <source>
        <dbReference type="EMBL" id="PAP95237.1"/>
    </source>
</evidence>
<protein>
    <submittedName>
        <fullName evidence="1">Uncharacterized protein</fullName>
    </submittedName>
</protein>
<evidence type="ECO:0000313" key="2">
    <source>
        <dbReference type="Proteomes" id="UP000215931"/>
    </source>
</evidence>
<name>A0A271KJE3_9HYPH</name>
<dbReference type="Proteomes" id="UP000215931">
    <property type="component" value="Unassembled WGS sequence"/>
</dbReference>
<gene>
    <name evidence="1" type="ORF">CIT31_14335</name>
</gene>